<evidence type="ECO:0000256" key="7">
    <source>
        <dbReference type="ARBA" id="ARBA00023242"/>
    </source>
</evidence>
<dbReference type="Gene3D" id="1.20.930.10">
    <property type="entry name" value="Conserved domain common to transcription factors TFIIS, elongin A, CRSP70"/>
    <property type="match status" value="1"/>
</dbReference>
<feature type="compositionally biased region" description="Low complexity" evidence="11">
    <location>
        <begin position="675"/>
        <end position="685"/>
    </location>
</feature>
<comment type="subcellular location">
    <subcellularLocation>
        <location evidence="1 9">Nucleus</location>
    </subcellularLocation>
</comment>
<feature type="compositionally biased region" description="Polar residues" evidence="11">
    <location>
        <begin position="1041"/>
        <end position="1056"/>
    </location>
</feature>
<dbReference type="SMART" id="SM00509">
    <property type="entry name" value="TFS2N"/>
    <property type="match status" value="1"/>
</dbReference>
<feature type="compositionally biased region" description="Polar residues" evidence="11">
    <location>
        <begin position="197"/>
        <end position="208"/>
    </location>
</feature>
<keyword evidence="6" id="KW-0804">Transcription</keyword>
<reference evidence="13" key="1">
    <citation type="submission" date="2018-07" db="EMBL/GenBank/DDBJ databases">
        <authorList>
            <person name="Quirk P.G."/>
            <person name="Krulwich T.A."/>
        </authorList>
    </citation>
    <scope>NUCLEOTIDE SEQUENCE</scope>
</reference>
<gene>
    <name evidence="13" type="primary">CSON002313</name>
</gene>
<dbReference type="InterPro" id="IPR003617">
    <property type="entry name" value="TFIIS/CRSP70_N_sub"/>
</dbReference>
<organism evidence="13">
    <name type="scientific">Culicoides sonorensis</name>
    <name type="common">Biting midge</name>
    <dbReference type="NCBI Taxonomy" id="179676"/>
    <lineage>
        <taxon>Eukaryota</taxon>
        <taxon>Metazoa</taxon>
        <taxon>Ecdysozoa</taxon>
        <taxon>Arthropoda</taxon>
        <taxon>Hexapoda</taxon>
        <taxon>Insecta</taxon>
        <taxon>Pterygota</taxon>
        <taxon>Neoptera</taxon>
        <taxon>Endopterygota</taxon>
        <taxon>Diptera</taxon>
        <taxon>Nematocera</taxon>
        <taxon>Chironomoidea</taxon>
        <taxon>Ceratopogonidae</taxon>
        <taxon>Ceratopogoninae</taxon>
        <taxon>Culicoides</taxon>
        <taxon>Monoculicoides</taxon>
    </lineage>
</organism>
<feature type="compositionally biased region" description="Low complexity" evidence="11">
    <location>
        <begin position="91"/>
        <end position="105"/>
    </location>
</feature>
<feature type="region of interest" description="Disordered" evidence="11">
    <location>
        <begin position="230"/>
        <end position="295"/>
    </location>
</feature>
<feature type="compositionally biased region" description="Acidic residues" evidence="11">
    <location>
        <begin position="719"/>
        <end position="730"/>
    </location>
</feature>
<keyword evidence="10" id="KW-0175">Coiled coil</keyword>
<dbReference type="SUPFAM" id="SSF47676">
    <property type="entry name" value="Conserved domain common to transcription factors TFIIS, elongin A, CRSP70"/>
    <property type="match status" value="1"/>
</dbReference>
<dbReference type="GO" id="GO:0003712">
    <property type="term" value="F:transcription coregulator activity"/>
    <property type="evidence" value="ECO:0007669"/>
    <property type="project" value="TreeGrafter"/>
</dbReference>
<evidence type="ECO:0000256" key="8">
    <source>
        <dbReference type="ARBA" id="ARBA00031968"/>
    </source>
</evidence>
<feature type="region of interest" description="Disordered" evidence="11">
    <location>
        <begin position="349"/>
        <end position="383"/>
    </location>
</feature>
<protein>
    <recommendedName>
        <fullName evidence="3">Mediator of RNA polymerase II transcription subunit 26</fullName>
    </recommendedName>
    <alternativeName>
        <fullName evidence="8">Mediator complex subunit 26</fullName>
    </alternativeName>
</protein>
<sequence>MNISVPELSKRFLRALDSNYNVVDERSVYEIISTLEGTRVTRELLEATRLAKHINELRRKTKDQVLARRSKSLLKRWREMLLPAGVPNNATTTSTQSSSSSVPSSPALNRPTNQNGALNSTPSPRGPGRPPKNQTHVVQSSLSSSSIQPHINSSSNSSNNVHKLAAFSQSQQQQQLHGKHKENHVNNNSLRVPPPTNFASTSQSQSQMLGIKSLMTTPRPTSETEVINLTDERSNSPSMFQNYQKRLQQQQQQQQQVASPHSKKMRLNQQCEDKNSLAVPPSSANSNNHHTFMSSSASLPASNLQMNLQQQQQRLLLNTPFNNSGLISSSCDNNILDFDNSNNLNNQLCISNNNSSSSTNRKHKKHKKEKSSRPPELLITPSKSMSSYNHMAPMLMDDHSAPNLLRDRDDSTGNLFARTGTTNSLILPDNDSLSNTSASMFNNNFPNNSTETPSSLPARSLSFAGHFSKATGPNEITPSSLQVINNNIKQSHSRSVSPSSFMSHHSNHSMAQVPVVTPDPDVILVNSHSQDAVPVNAGINTQSQLTSPQDPKIPKKRGRKKGSKGIDSLLATQNEGAIQQIFNDSFSELKQKITSISGHKKVKTTKEILSDIQNKRSASGSTVTSPSVTQAPSPDSAMSEISHHSQPSTRTVTPEPIAGPSQLPAVKEEEEPETKPVTTTPSTSKITLNEDVELTIKRLLSQLPPITKKKTDYDHVMSDDDDENDTDEDDGSPKCTCTLREVKEGEEETEQETNNKKIDNEQKNSVNIEINIIKDSDEELADAERERLKLRAGRKRKREKAVKSIFDLDDDNDEDAAQVGEMSDSDDLESVPDENHPAKEVIDVLATGELLSQQERANAISNPALAGPDDVNPENQQEMMPQFAKYEAVIDPDCAALRFYETDRNEITNFHIEMLENRYVPNVNGNWNQRIVAMSETKKEQNEDDPESVSIETANDVVPRYNFLVCHKIPKQFPDFEFDYKTDKAKYRERARMRRKEAKIAAAKKQNHIKTEEDSDEEANETPVNGNGDGQLSEKDDNTSDIEMSSPQEQKPSLTIENPEFSHNNDHESEDSDADLEHETELPDSNNFKLPSFNHLAPENETGKQPDTNLEFSEWYQSVQAVSNGEDLIILPYVVID</sequence>
<dbReference type="PANTHER" id="PTHR15201">
    <property type="entry name" value="CRSP70"/>
    <property type="match status" value="1"/>
</dbReference>
<feature type="coiled-coil region" evidence="10">
    <location>
        <begin position="766"/>
        <end position="800"/>
    </location>
</feature>
<dbReference type="InterPro" id="IPR017923">
    <property type="entry name" value="TFIIS_N"/>
</dbReference>
<evidence type="ECO:0000256" key="6">
    <source>
        <dbReference type="ARBA" id="ARBA00023163"/>
    </source>
</evidence>
<proteinExistence type="inferred from homology"/>
<evidence type="ECO:0000256" key="1">
    <source>
        <dbReference type="ARBA" id="ARBA00004123"/>
    </source>
</evidence>
<dbReference type="AlphaFoldDB" id="A0A336MMK5"/>
<comment type="similarity">
    <text evidence="2">Belongs to the Mediator complex subunit 26 family.</text>
</comment>
<dbReference type="PANTHER" id="PTHR15201:SF1">
    <property type="entry name" value="MEDIATOR OF RNA POLYMERASE II TRANSCRIPTION SUBUNIT 26"/>
    <property type="match status" value="1"/>
</dbReference>
<feature type="compositionally biased region" description="Basic residues" evidence="11">
    <location>
        <begin position="360"/>
        <end position="370"/>
    </location>
</feature>
<feature type="compositionally biased region" description="Polar residues" evidence="11">
    <location>
        <begin position="613"/>
        <end position="633"/>
    </location>
</feature>
<feature type="compositionally biased region" description="Basic residues" evidence="11">
    <location>
        <begin position="554"/>
        <end position="563"/>
    </location>
</feature>
<dbReference type="GO" id="GO:0010628">
    <property type="term" value="P:positive regulation of gene expression"/>
    <property type="evidence" value="ECO:0007669"/>
    <property type="project" value="TreeGrafter"/>
</dbReference>
<feature type="compositionally biased region" description="Polar residues" evidence="11">
    <location>
        <begin position="235"/>
        <end position="247"/>
    </location>
</feature>
<feature type="compositionally biased region" description="Polar residues" evidence="11">
    <location>
        <begin position="538"/>
        <end position="549"/>
    </location>
</feature>
<feature type="region of interest" description="Disordered" evidence="11">
    <location>
        <begin position="701"/>
        <end position="762"/>
    </location>
</feature>
<feature type="compositionally biased region" description="Basic and acidic residues" evidence="11">
    <location>
        <begin position="753"/>
        <end position="762"/>
    </location>
</feature>
<evidence type="ECO:0000256" key="9">
    <source>
        <dbReference type="PROSITE-ProRule" id="PRU00649"/>
    </source>
</evidence>
<evidence type="ECO:0000256" key="10">
    <source>
        <dbReference type="SAM" id="Coils"/>
    </source>
</evidence>
<evidence type="ECO:0000256" key="5">
    <source>
        <dbReference type="ARBA" id="ARBA00023159"/>
    </source>
</evidence>
<feature type="compositionally biased region" description="Acidic residues" evidence="11">
    <location>
        <begin position="823"/>
        <end position="832"/>
    </location>
</feature>
<feature type="compositionally biased region" description="Polar residues" evidence="11">
    <location>
        <begin position="106"/>
        <end position="119"/>
    </location>
</feature>
<dbReference type="GO" id="GO:0070847">
    <property type="term" value="C:core mediator complex"/>
    <property type="evidence" value="ECO:0007669"/>
    <property type="project" value="TreeGrafter"/>
</dbReference>
<dbReference type="Pfam" id="PF08711">
    <property type="entry name" value="Med26"/>
    <property type="match status" value="1"/>
</dbReference>
<feature type="region of interest" description="Disordered" evidence="11">
    <location>
        <begin position="997"/>
        <end position="1107"/>
    </location>
</feature>
<dbReference type="GO" id="GO:0006357">
    <property type="term" value="P:regulation of transcription by RNA polymerase II"/>
    <property type="evidence" value="ECO:0007669"/>
    <property type="project" value="InterPro"/>
</dbReference>
<feature type="region of interest" description="Disordered" evidence="11">
    <location>
        <begin position="809"/>
        <end position="833"/>
    </location>
</feature>
<feature type="domain" description="TFIIS N-terminal" evidence="12">
    <location>
        <begin position="7"/>
        <end position="84"/>
    </location>
</feature>
<keyword evidence="4" id="KW-0805">Transcription regulation</keyword>
<dbReference type="EMBL" id="UFQT01001384">
    <property type="protein sequence ID" value="SSX30319.1"/>
    <property type="molecule type" value="Genomic_DNA"/>
</dbReference>
<feature type="compositionally biased region" description="Low complexity" evidence="11">
    <location>
        <begin position="140"/>
        <end position="160"/>
    </location>
</feature>
<evidence type="ECO:0000256" key="11">
    <source>
        <dbReference type="SAM" id="MobiDB-lite"/>
    </source>
</evidence>
<name>A0A336MMK5_CULSO</name>
<feature type="region of interest" description="Disordered" evidence="11">
    <location>
        <begin position="613"/>
        <end position="689"/>
    </location>
</feature>
<evidence type="ECO:0000256" key="2">
    <source>
        <dbReference type="ARBA" id="ARBA00009681"/>
    </source>
</evidence>
<evidence type="ECO:0000259" key="12">
    <source>
        <dbReference type="PROSITE" id="PS51319"/>
    </source>
</evidence>
<feature type="compositionally biased region" description="Basic and acidic residues" evidence="11">
    <location>
        <begin position="709"/>
        <end position="718"/>
    </location>
</feature>
<dbReference type="VEuPathDB" id="VectorBase:CSON002313"/>
<feature type="region of interest" description="Disordered" evidence="11">
    <location>
        <begin position="84"/>
        <end position="208"/>
    </location>
</feature>
<feature type="compositionally biased region" description="Polar residues" evidence="11">
    <location>
        <begin position="282"/>
        <end position="295"/>
    </location>
</feature>
<feature type="compositionally biased region" description="Low complexity" evidence="11">
    <location>
        <begin position="349"/>
        <end position="359"/>
    </location>
</feature>
<dbReference type="InterPro" id="IPR042376">
    <property type="entry name" value="MED26"/>
</dbReference>
<evidence type="ECO:0000313" key="13">
    <source>
        <dbReference type="EMBL" id="SSX30319.1"/>
    </source>
</evidence>
<keyword evidence="5" id="KW-0010">Activator</keyword>
<evidence type="ECO:0000256" key="4">
    <source>
        <dbReference type="ARBA" id="ARBA00023015"/>
    </source>
</evidence>
<dbReference type="InterPro" id="IPR035441">
    <property type="entry name" value="TFIIS/LEDGF_dom_sf"/>
</dbReference>
<accession>A0A336MMK5</accession>
<dbReference type="PROSITE" id="PS51319">
    <property type="entry name" value="TFIIS_N"/>
    <property type="match status" value="1"/>
</dbReference>
<keyword evidence="7 9" id="KW-0539">Nucleus</keyword>
<evidence type="ECO:0000256" key="3">
    <source>
        <dbReference type="ARBA" id="ARBA00019686"/>
    </source>
</evidence>
<feature type="region of interest" description="Disordered" evidence="11">
    <location>
        <begin position="538"/>
        <end position="563"/>
    </location>
</feature>
<dbReference type="GO" id="GO:0016592">
    <property type="term" value="C:mediator complex"/>
    <property type="evidence" value="ECO:0007669"/>
    <property type="project" value="InterPro"/>
</dbReference>